<dbReference type="Proteomes" id="UP000233387">
    <property type="component" value="Unassembled WGS sequence"/>
</dbReference>
<gene>
    <name evidence="2" type="ORF">Rain11_2334</name>
</gene>
<proteinExistence type="predicted"/>
<comment type="caution">
    <text evidence="2">The sequence shown here is derived from an EMBL/GenBank/DDBJ whole genome shotgun (WGS) entry which is preliminary data.</text>
</comment>
<dbReference type="RefSeq" id="WP_165778136.1">
    <property type="nucleotide sequence ID" value="NZ_NKXO01000045.1"/>
</dbReference>
<feature type="chain" id="PRO_5014716636" evidence="1">
    <location>
        <begin position="22"/>
        <end position="51"/>
    </location>
</feature>
<accession>A0A2N3I8D6</accession>
<sequence length="51" mass="5692">MKKWLIPFGFAVLALVGASFTTLKPATTPIENVKLGSFVKIVNDTKKDIRW</sequence>
<dbReference type="EMBL" id="NKXO01000045">
    <property type="protein sequence ID" value="PKQ66576.1"/>
    <property type="molecule type" value="Genomic_DNA"/>
</dbReference>
<keyword evidence="3" id="KW-1185">Reference proteome</keyword>
<protein>
    <submittedName>
        <fullName evidence="2">Uncharacterized protein</fullName>
    </submittedName>
</protein>
<reference evidence="2 3" key="1">
    <citation type="submission" date="2017-06" db="EMBL/GenBank/DDBJ databases">
        <title>Raineya orbicola gen. nov., sp. nov. a slightly thermophilic bacterium of the phylum Bacteroidetes and the description of Raineyaceae fam. nov.</title>
        <authorList>
            <person name="Albuquerque L."/>
            <person name="Polonia A.R.M."/>
            <person name="Barroso C."/>
            <person name="Froufe H.J.C."/>
            <person name="Lage O."/>
            <person name="Lobo-Da-Cunha A."/>
            <person name="Egas C."/>
            <person name="Da Costa M.S."/>
        </authorList>
    </citation>
    <scope>NUCLEOTIDE SEQUENCE [LARGE SCALE GENOMIC DNA]</scope>
    <source>
        <strain evidence="2 3">SPSPC-11</strain>
    </source>
</reference>
<evidence type="ECO:0000256" key="1">
    <source>
        <dbReference type="SAM" id="SignalP"/>
    </source>
</evidence>
<evidence type="ECO:0000313" key="3">
    <source>
        <dbReference type="Proteomes" id="UP000233387"/>
    </source>
</evidence>
<name>A0A2N3I8D6_9BACT</name>
<dbReference type="AlphaFoldDB" id="A0A2N3I8D6"/>
<organism evidence="2 3">
    <name type="scientific">Raineya orbicola</name>
    <dbReference type="NCBI Taxonomy" id="2016530"/>
    <lineage>
        <taxon>Bacteria</taxon>
        <taxon>Pseudomonadati</taxon>
        <taxon>Bacteroidota</taxon>
        <taxon>Cytophagia</taxon>
        <taxon>Cytophagales</taxon>
        <taxon>Raineyaceae</taxon>
        <taxon>Raineya</taxon>
    </lineage>
</organism>
<feature type="signal peptide" evidence="1">
    <location>
        <begin position="1"/>
        <end position="21"/>
    </location>
</feature>
<keyword evidence="1" id="KW-0732">Signal</keyword>
<evidence type="ECO:0000313" key="2">
    <source>
        <dbReference type="EMBL" id="PKQ66576.1"/>
    </source>
</evidence>